<dbReference type="AlphaFoldDB" id="A0A0M5KM28"/>
<accession>A0A0M5KM28</accession>
<reference evidence="1" key="1">
    <citation type="submission" date="2015-06" db="EMBL/GenBank/DDBJ databases">
        <title>Carbapenemase-producing Raoultella ornithinolytica.</title>
        <authorList>
            <person name="Sun J."/>
            <person name="Zhang F."/>
        </authorList>
    </citation>
    <scope>NUCLEOTIDE SEQUENCE</scope>
    <source>
        <strain evidence="1">RJ46C</strain>
        <plasmid evidence="1">pRJ46C</plasmid>
    </source>
</reference>
<evidence type="ECO:0000313" key="1">
    <source>
        <dbReference type="EMBL" id="ALD82439.1"/>
    </source>
</evidence>
<geneLocation type="plasmid" evidence="1">
    <name>pRJ46C</name>
</geneLocation>
<proteinExistence type="predicted"/>
<sequence>MISKVDERDRKKHHFYKLLFWIDREYKKVVMRNYKGHQNDLKHHLMIDLIGRDL</sequence>
<organism evidence="1">
    <name type="scientific">Raoultella ornithinolytica</name>
    <name type="common">Klebsiella ornithinolytica</name>
    <dbReference type="NCBI Taxonomy" id="54291"/>
    <lineage>
        <taxon>Bacteria</taxon>
        <taxon>Pseudomonadati</taxon>
        <taxon>Pseudomonadota</taxon>
        <taxon>Gammaproteobacteria</taxon>
        <taxon>Enterobacterales</taxon>
        <taxon>Enterobacteriaceae</taxon>
        <taxon>Klebsiella/Raoultella group</taxon>
        <taxon>Raoultella</taxon>
    </lineage>
</organism>
<name>A0A0M5KM28_RAOOR</name>
<dbReference type="EMBL" id="KT225520">
    <property type="protein sequence ID" value="ALD82439.1"/>
    <property type="molecule type" value="Genomic_DNA"/>
</dbReference>
<keyword evidence="1" id="KW-0614">Plasmid</keyword>
<protein>
    <submittedName>
        <fullName evidence="1">Uncharacterized protein</fullName>
    </submittedName>
</protein>